<dbReference type="OrthoDB" id="9782387at2"/>
<keyword evidence="5" id="KW-0408">Iron</keyword>
<keyword evidence="7" id="KW-0560">Oxidoreductase</keyword>
<dbReference type="AlphaFoldDB" id="A0A1G8GFS6"/>
<evidence type="ECO:0000256" key="6">
    <source>
        <dbReference type="ARBA" id="ARBA00023014"/>
    </source>
</evidence>
<evidence type="ECO:0000256" key="7">
    <source>
        <dbReference type="PIRNR" id="PIRNR000368"/>
    </source>
</evidence>
<dbReference type="GO" id="GO:0046872">
    <property type="term" value="F:metal ion binding"/>
    <property type="evidence" value="ECO:0007669"/>
    <property type="project" value="UniProtKB-KW"/>
</dbReference>
<evidence type="ECO:0000313" key="8">
    <source>
        <dbReference type="EMBL" id="SDH93201.1"/>
    </source>
</evidence>
<comment type="function">
    <text evidence="7">Activation of anaerobic ribonucleoside-triphosphate reductase under anaerobic conditions by generation of an organic free radical, using S-adenosylmethionine and reduced flavodoxin as cosubstrates to produce 5'-deoxy-adenosine.</text>
</comment>
<dbReference type="InterPro" id="IPR034457">
    <property type="entry name" value="Organic_radical-activating"/>
</dbReference>
<dbReference type="EMBL" id="FNDD01000037">
    <property type="protein sequence ID" value="SDH93201.1"/>
    <property type="molecule type" value="Genomic_DNA"/>
</dbReference>
<name>A0A1G8GFS6_9VIBR</name>
<keyword evidence="4" id="KW-0479">Metal-binding</keyword>
<evidence type="ECO:0000256" key="4">
    <source>
        <dbReference type="ARBA" id="ARBA00022723"/>
    </source>
</evidence>
<dbReference type="PIRSF" id="PIRSF000368">
    <property type="entry name" value="NrdG"/>
    <property type="match status" value="1"/>
</dbReference>
<dbReference type="Pfam" id="PF13353">
    <property type="entry name" value="Fer4_12"/>
    <property type="match status" value="1"/>
</dbReference>
<dbReference type="InterPro" id="IPR012837">
    <property type="entry name" value="NrdG"/>
</dbReference>
<evidence type="ECO:0000313" key="9">
    <source>
        <dbReference type="Proteomes" id="UP000198854"/>
    </source>
</evidence>
<dbReference type="SFLD" id="SFLDS00029">
    <property type="entry name" value="Radical_SAM"/>
    <property type="match status" value="1"/>
</dbReference>
<dbReference type="SFLD" id="SFLDG01063">
    <property type="entry name" value="activating_enzymes__group_1"/>
    <property type="match status" value="1"/>
</dbReference>
<evidence type="ECO:0000256" key="5">
    <source>
        <dbReference type="ARBA" id="ARBA00023004"/>
    </source>
</evidence>
<reference evidence="8 9" key="1">
    <citation type="submission" date="2016-10" db="EMBL/GenBank/DDBJ databases">
        <authorList>
            <person name="de Groot N.N."/>
        </authorList>
    </citation>
    <scope>NUCLEOTIDE SEQUENCE [LARGE SCALE GENOMIC DNA]</scope>
    <source>
        <strain evidence="8 9">CGMCC 1.10228</strain>
    </source>
</reference>
<keyword evidence="6" id="KW-0411">Iron-sulfur</keyword>
<evidence type="ECO:0000256" key="2">
    <source>
        <dbReference type="ARBA" id="ARBA00022485"/>
    </source>
</evidence>
<dbReference type="InterPro" id="IPR058240">
    <property type="entry name" value="rSAM_sf"/>
</dbReference>
<dbReference type="Gene3D" id="3.20.20.70">
    <property type="entry name" value="Aldolase class I"/>
    <property type="match status" value="1"/>
</dbReference>
<dbReference type="Proteomes" id="UP000198854">
    <property type="component" value="Unassembled WGS sequence"/>
</dbReference>
<protein>
    <recommendedName>
        <fullName evidence="7">Anaerobic ribonucleoside-triphosphate reductase-activating protein</fullName>
        <ecNumber evidence="7">1.97.1.-</ecNumber>
    </recommendedName>
</protein>
<evidence type="ECO:0000256" key="3">
    <source>
        <dbReference type="ARBA" id="ARBA00022691"/>
    </source>
</evidence>
<dbReference type="PANTHER" id="PTHR30352">
    <property type="entry name" value="PYRUVATE FORMATE-LYASE-ACTIVATING ENZYME"/>
    <property type="match status" value="1"/>
</dbReference>
<dbReference type="SUPFAM" id="SSF102114">
    <property type="entry name" value="Radical SAM enzymes"/>
    <property type="match status" value="1"/>
</dbReference>
<dbReference type="SFLD" id="SFLDG01066">
    <property type="entry name" value="organic_radical-activating_enz"/>
    <property type="match status" value="1"/>
</dbReference>
<keyword evidence="2" id="KW-0004">4Fe-4S</keyword>
<dbReference type="SFLD" id="SFLDF00299">
    <property type="entry name" value="anaerobic_ribonucleoside-triph"/>
    <property type="match status" value="1"/>
</dbReference>
<gene>
    <name evidence="8" type="ORF">SAMN04488136_1371</name>
</gene>
<organism evidence="8 9">
    <name type="scientific">Vibrio xiamenensis</name>
    <dbReference type="NCBI Taxonomy" id="861298"/>
    <lineage>
        <taxon>Bacteria</taxon>
        <taxon>Pseudomonadati</taxon>
        <taxon>Pseudomonadota</taxon>
        <taxon>Gammaproteobacteria</taxon>
        <taxon>Vibrionales</taxon>
        <taxon>Vibrionaceae</taxon>
        <taxon>Vibrio</taxon>
    </lineage>
</organism>
<sequence length="195" mass="22027">MSYLNIAAVVDQTNAEGPGLRTAIWVQGCLKRCRGCCNPAFLEIKPAKVLSSEDICQRIKSNYQNYGIEGITLLGGEPFLQAAGLVDIAKFTRELGLTVMIFTGYNMEELSDEKFKGALKLIQFTDLLIDGEYDHHQPETNRNWVGSTNQNFHYLSERYDKNIEVDDNLITNEWRISSENNLVVNGLPFIIRSSE</sequence>
<dbReference type="CDD" id="cd01335">
    <property type="entry name" value="Radical_SAM"/>
    <property type="match status" value="1"/>
</dbReference>
<dbReference type="GO" id="GO:0051539">
    <property type="term" value="F:4 iron, 4 sulfur cluster binding"/>
    <property type="evidence" value="ECO:0007669"/>
    <property type="project" value="UniProtKB-KW"/>
</dbReference>
<dbReference type="PANTHER" id="PTHR30352:SF2">
    <property type="entry name" value="ANAEROBIC RIBONUCLEOSIDE-TRIPHOSPHATE REDUCTASE-ACTIVATING PROTEIN"/>
    <property type="match status" value="1"/>
</dbReference>
<comment type="similarity">
    <text evidence="7">Belongs to the organic radical-activating enzymes family.</text>
</comment>
<comment type="cofactor">
    <cofactor evidence="1">
        <name>[4Fe-4S] cluster</name>
        <dbReference type="ChEBI" id="CHEBI:49883"/>
    </cofactor>
</comment>
<accession>A0A1G8GFS6</accession>
<proteinExistence type="inferred from homology"/>
<keyword evidence="9" id="KW-1185">Reference proteome</keyword>
<dbReference type="GO" id="GO:0043365">
    <property type="term" value="F:[formate-C-acetyltransferase]-activating enzyme activity"/>
    <property type="evidence" value="ECO:0007669"/>
    <property type="project" value="InterPro"/>
</dbReference>
<dbReference type="STRING" id="861298.SAMN04488136_1371"/>
<dbReference type="EC" id="1.97.1.-" evidence="7"/>
<dbReference type="InterPro" id="IPR013785">
    <property type="entry name" value="Aldolase_TIM"/>
</dbReference>
<keyword evidence="3" id="KW-0949">S-adenosyl-L-methionine</keyword>
<dbReference type="GO" id="GO:0004748">
    <property type="term" value="F:ribonucleoside-diphosphate reductase activity, thioredoxin disulfide as acceptor"/>
    <property type="evidence" value="ECO:0007669"/>
    <property type="project" value="TreeGrafter"/>
</dbReference>
<evidence type="ECO:0000256" key="1">
    <source>
        <dbReference type="ARBA" id="ARBA00001966"/>
    </source>
</evidence>
<dbReference type="RefSeq" id="WP_088729721.1">
    <property type="nucleotide sequence ID" value="NZ_FNDD01000037.1"/>
</dbReference>
<dbReference type="InterPro" id="IPR007197">
    <property type="entry name" value="rSAM"/>
</dbReference>